<keyword evidence="2" id="KW-1185">Reference proteome</keyword>
<dbReference type="Proteomes" id="UP001152607">
    <property type="component" value="Unassembled WGS sequence"/>
</dbReference>
<dbReference type="AlphaFoldDB" id="A0A9W4USX8"/>
<reference evidence="1" key="1">
    <citation type="submission" date="2023-01" db="EMBL/GenBank/DDBJ databases">
        <authorList>
            <person name="Van Ghelder C."/>
            <person name="Rancurel C."/>
        </authorList>
    </citation>
    <scope>NUCLEOTIDE SEQUENCE</scope>
    <source>
        <strain evidence="1">CNCM I-4278</strain>
    </source>
</reference>
<dbReference type="EMBL" id="CAOQHR010000012">
    <property type="protein sequence ID" value="CAI6341470.1"/>
    <property type="molecule type" value="Genomic_DNA"/>
</dbReference>
<proteinExistence type="predicted"/>
<gene>
    <name evidence="1" type="ORF">PDIGIT_LOCUS14667</name>
</gene>
<organism evidence="1 2">
    <name type="scientific">Periconia digitata</name>
    <dbReference type="NCBI Taxonomy" id="1303443"/>
    <lineage>
        <taxon>Eukaryota</taxon>
        <taxon>Fungi</taxon>
        <taxon>Dikarya</taxon>
        <taxon>Ascomycota</taxon>
        <taxon>Pezizomycotina</taxon>
        <taxon>Dothideomycetes</taxon>
        <taxon>Pleosporomycetidae</taxon>
        <taxon>Pleosporales</taxon>
        <taxon>Massarineae</taxon>
        <taxon>Periconiaceae</taxon>
        <taxon>Periconia</taxon>
    </lineage>
</organism>
<name>A0A9W4USX8_9PLEO</name>
<sequence>MPFFLLYFPPPPPSLAYSSFPLHITAKQVLFNNYTLSPTSSLLLLLPSFLLASKPLKALFKTPSPFIPIYILIPHLPTCRIIPSLSVLLFSYLFIYLY</sequence>
<protein>
    <submittedName>
        <fullName evidence="1">Uncharacterized protein</fullName>
    </submittedName>
</protein>
<comment type="caution">
    <text evidence="1">The sequence shown here is derived from an EMBL/GenBank/DDBJ whole genome shotgun (WGS) entry which is preliminary data.</text>
</comment>
<accession>A0A9W4USX8</accession>
<evidence type="ECO:0000313" key="1">
    <source>
        <dbReference type="EMBL" id="CAI6341470.1"/>
    </source>
</evidence>
<evidence type="ECO:0000313" key="2">
    <source>
        <dbReference type="Proteomes" id="UP001152607"/>
    </source>
</evidence>